<keyword evidence="3" id="KW-1185">Reference proteome</keyword>
<dbReference type="EMBL" id="BMAV01022152">
    <property type="protein sequence ID" value="GFY76797.1"/>
    <property type="molecule type" value="Genomic_DNA"/>
</dbReference>
<dbReference type="AlphaFoldDB" id="A0A8X6X6S7"/>
<name>A0A8X6X6S7_9ARAC</name>
<sequence length="114" mass="12783">MQTFLEGFHQTFKKSSPPWGFLDDIFPNNPFFGDEILNHALGKDSGLPSNPKICYFRICPKEARDKKILLLNLADSKAPINSNLGSVKVFKGASLFLEAINGVRISLLDDVTWR</sequence>
<gene>
    <name evidence="1" type="ORF">TNIN_68701</name>
    <name evidence="2" type="ORF">TNIN_89651</name>
</gene>
<organism evidence="1 3">
    <name type="scientific">Trichonephila inaurata madagascariensis</name>
    <dbReference type="NCBI Taxonomy" id="2747483"/>
    <lineage>
        <taxon>Eukaryota</taxon>
        <taxon>Metazoa</taxon>
        <taxon>Ecdysozoa</taxon>
        <taxon>Arthropoda</taxon>
        <taxon>Chelicerata</taxon>
        <taxon>Arachnida</taxon>
        <taxon>Araneae</taxon>
        <taxon>Araneomorphae</taxon>
        <taxon>Entelegynae</taxon>
        <taxon>Araneoidea</taxon>
        <taxon>Nephilidae</taxon>
        <taxon>Trichonephila</taxon>
        <taxon>Trichonephila inaurata</taxon>
    </lineage>
</organism>
<protein>
    <submittedName>
        <fullName evidence="1">Uncharacterized protein</fullName>
    </submittedName>
</protein>
<proteinExistence type="predicted"/>
<dbReference type="EMBL" id="BMAV01006138">
    <property type="protein sequence ID" value="GFY47844.1"/>
    <property type="molecule type" value="Genomic_DNA"/>
</dbReference>
<reference evidence="1" key="1">
    <citation type="submission" date="2020-08" db="EMBL/GenBank/DDBJ databases">
        <title>Multicomponent nature underlies the extraordinary mechanical properties of spider dragline silk.</title>
        <authorList>
            <person name="Kono N."/>
            <person name="Nakamura H."/>
            <person name="Mori M."/>
            <person name="Yoshida Y."/>
            <person name="Ohtoshi R."/>
            <person name="Malay A.D."/>
            <person name="Moran D.A.P."/>
            <person name="Tomita M."/>
            <person name="Numata K."/>
            <person name="Arakawa K."/>
        </authorList>
    </citation>
    <scope>NUCLEOTIDE SEQUENCE</scope>
</reference>
<evidence type="ECO:0000313" key="1">
    <source>
        <dbReference type="EMBL" id="GFY47844.1"/>
    </source>
</evidence>
<accession>A0A8X6X6S7</accession>
<evidence type="ECO:0000313" key="3">
    <source>
        <dbReference type="Proteomes" id="UP000886998"/>
    </source>
</evidence>
<dbReference type="Proteomes" id="UP000886998">
    <property type="component" value="Unassembled WGS sequence"/>
</dbReference>
<comment type="caution">
    <text evidence="1">The sequence shown here is derived from an EMBL/GenBank/DDBJ whole genome shotgun (WGS) entry which is preliminary data.</text>
</comment>
<evidence type="ECO:0000313" key="2">
    <source>
        <dbReference type="EMBL" id="GFY76797.1"/>
    </source>
</evidence>